<comment type="caution">
    <text evidence="2">The sequence shown here is derived from an EMBL/GenBank/DDBJ whole genome shotgun (WGS) entry which is preliminary data.</text>
</comment>
<protein>
    <submittedName>
        <fullName evidence="2">Uncharacterized protein</fullName>
    </submittedName>
</protein>
<keyword evidence="1" id="KW-1133">Transmembrane helix</keyword>
<accession>A0A0G1DNS2</accession>
<dbReference type="Proteomes" id="UP000034646">
    <property type="component" value="Unassembled WGS sequence"/>
</dbReference>
<name>A0A0G1DNS2_9BACT</name>
<feature type="transmembrane region" description="Helical" evidence="1">
    <location>
        <begin position="131"/>
        <end position="151"/>
    </location>
</feature>
<reference evidence="2 3" key="1">
    <citation type="journal article" date="2015" name="Nature">
        <title>rRNA introns, odd ribosomes, and small enigmatic genomes across a large radiation of phyla.</title>
        <authorList>
            <person name="Brown C.T."/>
            <person name="Hug L.A."/>
            <person name="Thomas B.C."/>
            <person name="Sharon I."/>
            <person name="Castelle C.J."/>
            <person name="Singh A."/>
            <person name="Wilkins M.J."/>
            <person name="Williams K.H."/>
            <person name="Banfield J.F."/>
        </authorList>
    </citation>
    <scope>NUCLEOTIDE SEQUENCE [LARGE SCALE GENOMIC DNA]</scope>
</reference>
<evidence type="ECO:0000256" key="1">
    <source>
        <dbReference type="SAM" id="Phobius"/>
    </source>
</evidence>
<dbReference type="AlphaFoldDB" id="A0A0G1DNS2"/>
<evidence type="ECO:0000313" key="2">
    <source>
        <dbReference type="EMBL" id="KKS99289.1"/>
    </source>
</evidence>
<feature type="transmembrane region" description="Helical" evidence="1">
    <location>
        <begin position="20"/>
        <end position="42"/>
    </location>
</feature>
<keyword evidence="1" id="KW-0472">Membrane</keyword>
<evidence type="ECO:0000313" key="3">
    <source>
        <dbReference type="Proteomes" id="UP000034646"/>
    </source>
</evidence>
<feature type="transmembrane region" description="Helical" evidence="1">
    <location>
        <begin position="54"/>
        <end position="75"/>
    </location>
</feature>
<dbReference type="EMBL" id="LCFS01000022">
    <property type="protein sequence ID" value="KKS99289.1"/>
    <property type="molecule type" value="Genomic_DNA"/>
</dbReference>
<dbReference type="STRING" id="1618738.UV76_C0022G0009"/>
<keyword evidence="1" id="KW-0812">Transmembrane</keyword>
<proteinExistence type="predicted"/>
<organism evidence="2 3">
    <name type="scientific">Candidatus Nomurabacteria bacterium GW2011_GWA2_43_15</name>
    <dbReference type="NCBI Taxonomy" id="1618738"/>
    <lineage>
        <taxon>Bacteria</taxon>
        <taxon>Candidatus Nomuraibacteriota</taxon>
    </lineage>
</organism>
<sequence length="158" mass="17451">MTERPRKRRFSMANSTVKSILYGTLASAILLGVYFTVLTLVSGWSFAQSQFDDFWYFIMSLVAGFGIQIGLYQYLKGLVHDGGGMGKVVGVSGTTSTAAMVSCCAHYLVNLVPILGVTGLVTFVAEYQVELFWVGLLFNLFGIAFIINRIIKFKKPHE</sequence>
<feature type="transmembrane region" description="Helical" evidence="1">
    <location>
        <begin position="107"/>
        <end position="125"/>
    </location>
</feature>
<gene>
    <name evidence="2" type="ORF">UV76_C0022G0009</name>
</gene>